<gene>
    <name evidence="1" type="ORF">Dace_1334</name>
</gene>
<protein>
    <submittedName>
        <fullName evidence="1">Methyl-accepting chemotaxis sensory transducer</fullName>
    </submittedName>
</protein>
<dbReference type="EMBL" id="AAEW02000010">
    <property type="protein sequence ID" value="EAT15472.1"/>
    <property type="molecule type" value="Genomic_DNA"/>
</dbReference>
<sequence length="193" mass="22018">MLVMCSMLALMVTPGIGKADTLQSALDRNTYLWAQQCRDEVVSQFELLLTSGRLTVGQLFDTFYIPIPNTNPQKYRTQYDTLSDEILRPILDKYLAKDPHLVFCIAVDRNGYLPTHNTRFAQPLTGDAEVDSVKNRTKRIFNDRTGLAAARNQQPYLLQRYSRDTGEQMSDLSIPITISNRHWGAIRIGYKTN</sequence>
<reference evidence="1" key="2">
    <citation type="submission" date="2006-05" db="EMBL/GenBank/DDBJ databases">
        <title>Sequencing of the draft genome and assembly of Desulfuromonas acetoxidans DSM 684.</title>
        <authorList>
            <consortium name="US DOE Joint Genome Institute (JGI-PGF)"/>
            <person name="Copeland A."/>
            <person name="Lucas S."/>
            <person name="Lapidus A."/>
            <person name="Barry K."/>
            <person name="Detter J.C."/>
            <person name="Glavina del Rio T."/>
            <person name="Hammon N."/>
            <person name="Israni S."/>
            <person name="Dalin E."/>
            <person name="Tice H."/>
            <person name="Bruce D."/>
            <person name="Pitluck S."/>
            <person name="Richardson P."/>
        </authorList>
    </citation>
    <scope>NUCLEOTIDE SEQUENCE [LARGE SCALE GENOMIC DNA]</scope>
    <source>
        <strain evidence="1">DSM 684</strain>
    </source>
</reference>
<organism evidence="1 2">
    <name type="scientific">Desulfuromonas acetoxidans (strain DSM 684 / 11070)</name>
    <dbReference type="NCBI Taxonomy" id="281689"/>
    <lineage>
        <taxon>Bacteria</taxon>
        <taxon>Pseudomonadati</taxon>
        <taxon>Thermodesulfobacteriota</taxon>
        <taxon>Desulfuromonadia</taxon>
        <taxon>Desulfuromonadales</taxon>
        <taxon>Desulfuromonadaceae</taxon>
        <taxon>Desulfuromonas</taxon>
    </lineage>
</organism>
<reference evidence="1" key="1">
    <citation type="submission" date="2006-05" db="EMBL/GenBank/DDBJ databases">
        <title>Annotation of the draft genome assembly of Desulfuromonas acetoxidans DSM 684.</title>
        <authorList>
            <consortium name="US DOE Joint Genome Institute (JGI-ORNL)"/>
            <person name="Larimer F."/>
            <person name="Land M."/>
            <person name="Hauser L."/>
        </authorList>
    </citation>
    <scope>NUCLEOTIDE SEQUENCE [LARGE SCALE GENOMIC DNA]</scope>
    <source>
        <strain evidence="1">DSM 684</strain>
    </source>
</reference>
<evidence type="ECO:0000313" key="2">
    <source>
        <dbReference type="Proteomes" id="UP000005695"/>
    </source>
</evidence>
<evidence type="ECO:0000313" key="1">
    <source>
        <dbReference type="EMBL" id="EAT15472.1"/>
    </source>
</evidence>
<name>Q1JZ22_DESA6</name>
<dbReference type="AlphaFoldDB" id="Q1JZ22"/>
<proteinExistence type="predicted"/>
<dbReference type="Proteomes" id="UP000005695">
    <property type="component" value="Unassembled WGS sequence"/>
</dbReference>
<comment type="caution">
    <text evidence="1">The sequence shown here is derived from an EMBL/GenBank/DDBJ whole genome shotgun (WGS) entry which is preliminary data.</text>
</comment>
<dbReference type="RefSeq" id="WP_006000791.1">
    <property type="nucleotide sequence ID" value="NZ_AAEW02000010.1"/>
</dbReference>
<accession>Q1JZ22</accession>
<keyword evidence="2" id="KW-1185">Reference proteome</keyword>
<dbReference type="OrthoDB" id="9791237at2"/>